<accession>A0A382TPD4</accession>
<organism evidence="1">
    <name type="scientific">marine metagenome</name>
    <dbReference type="NCBI Taxonomy" id="408172"/>
    <lineage>
        <taxon>unclassified sequences</taxon>
        <taxon>metagenomes</taxon>
        <taxon>ecological metagenomes</taxon>
    </lineage>
</organism>
<protein>
    <recommendedName>
        <fullName evidence="2">AsmA domain-containing protein</fullName>
    </recommendedName>
</protein>
<evidence type="ECO:0008006" key="2">
    <source>
        <dbReference type="Google" id="ProtNLM"/>
    </source>
</evidence>
<proteinExistence type="predicted"/>
<evidence type="ECO:0000313" key="1">
    <source>
        <dbReference type="EMBL" id="SVD23944.1"/>
    </source>
</evidence>
<feature type="non-terminal residue" evidence="1">
    <location>
        <position position="299"/>
    </location>
</feature>
<dbReference type="AlphaFoldDB" id="A0A382TPD4"/>
<sequence length="299" mass="33102">MDVKYDLKDAVCSFDGGQWAFKAGTNKLNVKRDGVEVASFDMMLSVKDSAKTFSIKSLDLKSPFTSLGLKKWLPNQHVKAGRLTINESELRLDPEGNGHFNGNIKLSEFTFPPDMQNGKPALLDASFIIDAEGTNNVFSIKRFTANLPRTSKAKNVGTISGRIDLSDLRASSGRIQLKSDALDITPPSAFLKSADAKTKDQATAKPASPKTDLPAVTVHEQQLSSGGFAFRQFAVELDVGKIYWSDLNATDVKGEIQLSGREYLFRPLEFKLLDTPAMLEGRYRPQYNGRTQYDLKFFC</sequence>
<gene>
    <name evidence="1" type="ORF">METZ01_LOCUS376798</name>
</gene>
<feature type="non-terminal residue" evidence="1">
    <location>
        <position position="1"/>
    </location>
</feature>
<dbReference type="EMBL" id="UINC01138168">
    <property type="protein sequence ID" value="SVD23944.1"/>
    <property type="molecule type" value="Genomic_DNA"/>
</dbReference>
<reference evidence="1" key="1">
    <citation type="submission" date="2018-05" db="EMBL/GenBank/DDBJ databases">
        <authorList>
            <person name="Lanie J.A."/>
            <person name="Ng W.-L."/>
            <person name="Kazmierczak K.M."/>
            <person name="Andrzejewski T.M."/>
            <person name="Davidsen T.M."/>
            <person name="Wayne K.J."/>
            <person name="Tettelin H."/>
            <person name="Glass J.I."/>
            <person name="Rusch D."/>
            <person name="Podicherti R."/>
            <person name="Tsui H.-C.T."/>
            <person name="Winkler M.E."/>
        </authorList>
    </citation>
    <scope>NUCLEOTIDE SEQUENCE</scope>
</reference>
<name>A0A382TPD4_9ZZZZ</name>